<dbReference type="InterPro" id="IPR002130">
    <property type="entry name" value="Cyclophilin-type_PPIase_dom"/>
</dbReference>
<dbReference type="WBParaSite" id="Gr19_v10_g563.t3">
    <property type="protein sequence ID" value="Gr19_v10_g563.t3"/>
    <property type="gene ID" value="Gr19_v10_g563"/>
</dbReference>
<dbReference type="AlphaFoldDB" id="A0A914I033"/>
<evidence type="ECO:0000259" key="7">
    <source>
        <dbReference type="PROSITE" id="PS50072"/>
    </source>
</evidence>
<dbReference type="InterPro" id="IPR020892">
    <property type="entry name" value="Cyclophilin-type_PPIase_CS"/>
</dbReference>
<protein>
    <recommendedName>
        <fullName evidence="2">peptidylprolyl isomerase</fullName>
        <ecNumber evidence="2">5.2.1.8</ecNumber>
    </recommendedName>
</protein>
<feature type="region of interest" description="Disordered" evidence="5">
    <location>
        <begin position="509"/>
        <end position="541"/>
    </location>
</feature>
<evidence type="ECO:0000313" key="8">
    <source>
        <dbReference type="Proteomes" id="UP000887572"/>
    </source>
</evidence>
<dbReference type="SUPFAM" id="SSF50891">
    <property type="entry name" value="Cyclophilin-like"/>
    <property type="match status" value="1"/>
</dbReference>
<evidence type="ECO:0000256" key="2">
    <source>
        <dbReference type="ARBA" id="ARBA00013194"/>
    </source>
</evidence>
<dbReference type="PANTHER" id="PTHR11071">
    <property type="entry name" value="PEPTIDYL-PROLYL CIS-TRANS ISOMERASE"/>
    <property type="match status" value="1"/>
</dbReference>
<keyword evidence="6" id="KW-1133">Transmembrane helix</keyword>
<reference evidence="9" key="1">
    <citation type="submission" date="2022-11" db="UniProtKB">
        <authorList>
            <consortium name="WormBaseParasite"/>
        </authorList>
    </citation>
    <scope>IDENTIFICATION</scope>
</reference>
<feature type="compositionally biased region" description="Polar residues" evidence="5">
    <location>
        <begin position="520"/>
        <end position="541"/>
    </location>
</feature>
<feature type="transmembrane region" description="Helical" evidence="6">
    <location>
        <begin position="554"/>
        <end position="580"/>
    </location>
</feature>
<dbReference type="EC" id="5.2.1.8" evidence="2"/>
<dbReference type="PROSITE" id="PS50072">
    <property type="entry name" value="CSA_PPIASE_2"/>
    <property type="match status" value="1"/>
</dbReference>
<evidence type="ECO:0000256" key="6">
    <source>
        <dbReference type="SAM" id="Phobius"/>
    </source>
</evidence>
<dbReference type="GO" id="GO:0006457">
    <property type="term" value="P:protein folding"/>
    <property type="evidence" value="ECO:0007669"/>
    <property type="project" value="InterPro"/>
</dbReference>
<dbReference type="PRINTS" id="PR00153">
    <property type="entry name" value="CSAPPISMRASE"/>
</dbReference>
<dbReference type="GO" id="GO:0003755">
    <property type="term" value="F:peptidyl-prolyl cis-trans isomerase activity"/>
    <property type="evidence" value="ECO:0007669"/>
    <property type="project" value="UniProtKB-KW"/>
</dbReference>
<accession>A0A914I033</accession>
<dbReference type="Proteomes" id="UP000887572">
    <property type="component" value="Unplaced"/>
</dbReference>
<keyword evidence="6" id="KW-0472">Membrane</keyword>
<evidence type="ECO:0000313" key="9">
    <source>
        <dbReference type="WBParaSite" id="Gr19_v10_g563.t3"/>
    </source>
</evidence>
<comment type="catalytic activity">
    <reaction evidence="1">
        <text>[protein]-peptidylproline (omega=180) = [protein]-peptidylproline (omega=0)</text>
        <dbReference type="Rhea" id="RHEA:16237"/>
        <dbReference type="Rhea" id="RHEA-COMP:10747"/>
        <dbReference type="Rhea" id="RHEA-COMP:10748"/>
        <dbReference type="ChEBI" id="CHEBI:83833"/>
        <dbReference type="ChEBI" id="CHEBI:83834"/>
        <dbReference type="EC" id="5.2.1.8"/>
    </reaction>
</comment>
<evidence type="ECO:0000256" key="3">
    <source>
        <dbReference type="ARBA" id="ARBA00023110"/>
    </source>
</evidence>
<name>A0A914I033_GLORO</name>
<dbReference type="Pfam" id="PF03299">
    <property type="entry name" value="TF_AP-2"/>
    <property type="match status" value="1"/>
</dbReference>
<feature type="region of interest" description="Disordered" evidence="5">
    <location>
        <begin position="1"/>
        <end position="98"/>
    </location>
</feature>
<feature type="domain" description="PPIase cyclophilin-type" evidence="7">
    <location>
        <begin position="592"/>
        <end position="749"/>
    </location>
</feature>
<dbReference type="InterPro" id="IPR013854">
    <property type="entry name" value="TF_AP2_C"/>
</dbReference>
<keyword evidence="8" id="KW-1185">Reference proteome</keyword>
<evidence type="ECO:0000256" key="4">
    <source>
        <dbReference type="ARBA" id="ARBA00023235"/>
    </source>
</evidence>
<evidence type="ECO:0000256" key="5">
    <source>
        <dbReference type="SAM" id="MobiDB-lite"/>
    </source>
</evidence>
<keyword evidence="3" id="KW-0697">Rotamase</keyword>
<dbReference type="GO" id="GO:0005737">
    <property type="term" value="C:cytoplasm"/>
    <property type="evidence" value="ECO:0007669"/>
    <property type="project" value="TreeGrafter"/>
</dbReference>
<dbReference type="Pfam" id="PF00160">
    <property type="entry name" value="Pro_isomerase"/>
    <property type="match status" value="1"/>
</dbReference>
<dbReference type="FunFam" id="2.40.100.10:FF:000001">
    <property type="entry name" value="Peptidyl-prolyl cis-trans isomerase"/>
    <property type="match status" value="1"/>
</dbReference>
<dbReference type="GO" id="GO:0016018">
    <property type="term" value="F:cyclosporin A binding"/>
    <property type="evidence" value="ECO:0007669"/>
    <property type="project" value="TreeGrafter"/>
</dbReference>
<proteinExistence type="predicted"/>
<organism evidence="8 9">
    <name type="scientific">Globodera rostochiensis</name>
    <name type="common">Golden nematode worm</name>
    <name type="synonym">Heterodera rostochiensis</name>
    <dbReference type="NCBI Taxonomy" id="31243"/>
    <lineage>
        <taxon>Eukaryota</taxon>
        <taxon>Metazoa</taxon>
        <taxon>Ecdysozoa</taxon>
        <taxon>Nematoda</taxon>
        <taxon>Chromadorea</taxon>
        <taxon>Rhabditida</taxon>
        <taxon>Tylenchina</taxon>
        <taxon>Tylenchomorpha</taxon>
        <taxon>Tylenchoidea</taxon>
        <taxon>Heteroderidae</taxon>
        <taxon>Heteroderinae</taxon>
        <taxon>Globodera</taxon>
    </lineage>
</organism>
<dbReference type="PROSITE" id="PS00170">
    <property type="entry name" value="CSA_PPIASE_1"/>
    <property type="match status" value="1"/>
</dbReference>
<feature type="compositionally biased region" description="Low complexity" evidence="5">
    <location>
        <begin position="63"/>
        <end position="82"/>
    </location>
</feature>
<feature type="compositionally biased region" description="Polar residues" evidence="5">
    <location>
        <begin position="26"/>
        <end position="35"/>
    </location>
</feature>
<dbReference type="PANTHER" id="PTHR11071:SF561">
    <property type="entry name" value="PEPTIDYL-PROLYL CIS-TRANS ISOMERASE D-RELATED"/>
    <property type="match status" value="1"/>
</dbReference>
<dbReference type="Gene3D" id="2.40.100.10">
    <property type="entry name" value="Cyclophilin-like"/>
    <property type="match status" value="1"/>
</dbReference>
<keyword evidence="4" id="KW-0413">Isomerase</keyword>
<evidence type="ECO:0000256" key="1">
    <source>
        <dbReference type="ARBA" id="ARBA00000971"/>
    </source>
</evidence>
<sequence>MAHPVPQQEPVPLPWASCPAVEDKNNSQTDEQQTASKKKRGTDGEENLSTKSGGKRLKAAQLVNTSNNNDSNRNNDENVANNRESRTDNGDDDDDDSAVELLNDPIIIPSPGLPMAHSTPMVAGPSRNAFALKKFATNGAAQLRTTTAMEPVHMFPTPCNPGLVWYNPWMRWAQTAPVNGLGFPSSSFFGMKMEPMQSLGEKSAPASAKTASSVKNVNAKVVDQRQDDDSGVGSDAACLLTKCHPDKGTSGYSNTFCLPGEMATATMSTFAETFHDTVSLPIPSMAPLHAINSFETYCTVPGRLTLLSNQKKYRVSIGEIQRRLKPPECLNASILGGILRKAKNKDGGRLLREQLYTYGVELTAGRRKQGALTCFSSLVEDEAAQMALDFQTICERGYPIQAAATSALVGVHNAQEAAMSRLELFYASKFINRILDLQKADKSPASEQPKLEPNHFDDLHPQLQSALTNFSLMTHGFGGLAVQAVLETMIRVINECNGLLNRNYQSTAGQMAAPSRSHRPTSGPSILSLPSPNQSTTYQAAPSTRRKSDVIPRAIVFIAIMALLLNFAFVFITFLTASYAEEEDPKVTHKAFFDISVGGEKKGRVVIGLFGEVVPKTTKNFLELAKGSEGFGYKGSKFHRVIRNFMIQGGDFTRGDGTGGKSIYGERFEDENFKLHHYGAGWLSMANAGPDTNGSQFFITTVHTPWLDGRHVVFGKVLEGMDIIRQIEDGETAGGDRPKKDVVITDSGEVAVSEPFKVAREAVI</sequence>
<dbReference type="CDD" id="cd01926">
    <property type="entry name" value="cyclophilin_ABH_like"/>
    <property type="match status" value="1"/>
</dbReference>
<dbReference type="InterPro" id="IPR029000">
    <property type="entry name" value="Cyclophilin-like_dom_sf"/>
</dbReference>
<keyword evidence="6" id="KW-0812">Transmembrane</keyword>